<dbReference type="InterPro" id="IPR036388">
    <property type="entry name" value="WH-like_DNA-bd_sf"/>
</dbReference>
<dbReference type="CDD" id="cd07377">
    <property type="entry name" value="WHTH_GntR"/>
    <property type="match status" value="1"/>
</dbReference>
<dbReference type="SUPFAM" id="SSF46785">
    <property type="entry name" value="Winged helix' DNA-binding domain"/>
    <property type="match status" value="1"/>
</dbReference>
<dbReference type="Gene3D" id="3.40.640.10">
    <property type="entry name" value="Type I PLP-dependent aspartate aminotransferase-like (Major domain)"/>
    <property type="match status" value="1"/>
</dbReference>
<dbReference type="PANTHER" id="PTHR46577">
    <property type="entry name" value="HTH-TYPE TRANSCRIPTIONAL REGULATORY PROTEIN GABR"/>
    <property type="match status" value="1"/>
</dbReference>
<gene>
    <name evidence="7" type="ORF">H8B19_07430</name>
</gene>
<proteinExistence type="inferred from homology"/>
<dbReference type="Pfam" id="PF00392">
    <property type="entry name" value="GntR"/>
    <property type="match status" value="1"/>
</dbReference>
<keyword evidence="3" id="KW-0805">Transcription regulation</keyword>
<dbReference type="PROSITE" id="PS50949">
    <property type="entry name" value="HTH_GNTR"/>
    <property type="match status" value="1"/>
</dbReference>
<keyword evidence="5" id="KW-0804">Transcription</keyword>
<dbReference type="InterPro" id="IPR051446">
    <property type="entry name" value="HTH_trans_reg/aminotransferase"/>
</dbReference>
<name>A0A8J6ITV1_9ALTE</name>
<reference evidence="7" key="1">
    <citation type="journal article" date="2018" name="Int. J. Syst. Evol. Microbiol.">
        <title>Neptunicella marina gen. nov., sp. nov., isolated from surface seawater.</title>
        <authorList>
            <person name="Liu X."/>
            <person name="Lai Q."/>
            <person name="Du Y."/>
            <person name="Zhang X."/>
            <person name="Liu Z."/>
            <person name="Sun F."/>
            <person name="Shao Z."/>
        </authorList>
    </citation>
    <scope>NUCLEOTIDE SEQUENCE</scope>
    <source>
        <strain evidence="7">S27-2</strain>
    </source>
</reference>
<keyword evidence="7" id="KW-0808">Transferase</keyword>
<dbReference type="Pfam" id="PF00155">
    <property type="entry name" value="Aminotran_1_2"/>
    <property type="match status" value="1"/>
</dbReference>
<dbReference type="AlphaFoldDB" id="A0A8J6ITV1"/>
<evidence type="ECO:0000256" key="1">
    <source>
        <dbReference type="ARBA" id="ARBA00005384"/>
    </source>
</evidence>
<dbReference type="InterPro" id="IPR015421">
    <property type="entry name" value="PyrdxlP-dep_Trfase_major"/>
</dbReference>
<keyword evidence="4" id="KW-0238">DNA-binding</keyword>
<evidence type="ECO:0000313" key="7">
    <source>
        <dbReference type="EMBL" id="MBC3765702.1"/>
    </source>
</evidence>
<evidence type="ECO:0000256" key="5">
    <source>
        <dbReference type="ARBA" id="ARBA00023163"/>
    </source>
</evidence>
<sequence length="477" mass="53273">MEPIFELAFSPEQLQRGQIQQQLQRVLTDAIIQGRLKSGEKMPASRVLASQLSIARNSVVACYDALVSQGYLVSKTGAGTFVANIAQRQTNNSGLQPQDKRLRRYWQQASLFSASDDHAYQYDFAVGQPDISEFPFHYWQRCLRKASGLQAHQQLAKDDAQGILSLRQAIAHFVSQSRAVACGAQQIVITQGAQQAFDLISRLLVEPGKTVVGLESPGYPMVRMAFKAAGALIRDIAVDYEGICVSDIPQDVDIIYVTPSHQFPTGVAMSAHRRQLLLNWAHQGNKVIIEDDYDSEFRLTGRPIDALKSHDHSDNVFYVGTFAKCMLPDLRLGFVVVPDWARCAMVKARQHSDWHSSCVTQHALAQFIGEGFLLKHLRRMRRVYRERYQAIIDCIRQYSNQQWQVIPIIAGVHVAIRLSGVQAKTDIIGIAKAHNIKVHTSQQFSPGASAENLLVLGFGHIKVEDIKPAIQTLTHIL</sequence>
<comment type="similarity">
    <text evidence="1">In the C-terminal section; belongs to the class-I pyridoxal-phosphate-dependent aminotransferase family.</text>
</comment>
<evidence type="ECO:0000256" key="2">
    <source>
        <dbReference type="ARBA" id="ARBA00022898"/>
    </source>
</evidence>
<dbReference type="GO" id="GO:0003677">
    <property type="term" value="F:DNA binding"/>
    <property type="evidence" value="ECO:0007669"/>
    <property type="project" value="UniProtKB-KW"/>
</dbReference>
<accession>A0A8J6ITV1</accession>
<dbReference type="CDD" id="cd00609">
    <property type="entry name" value="AAT_like"/>
    <property type="match status" value="1"/>
</dbReference>
<dbReference type="InterPro" id="IPR036390">
    <property type="entry name" value="WH_DNA-bd_sf"/>
</dbReference>
<dbReference type="Proteomes" id="UP000601768">
    <property type="component" value="Unassembled WGS sequence"/>
</dbReference>
<organism evidence="7 8">
    <name type="scientific">Neptunicella marina</name>
    <dbReference type="NCBI Taxonomy" id="2125989"/>
    <lineage>
        <taxon>Bacteria</taxon>
        <taxon>Pseudomonadati</taxon>
        <taxon>Pseudomonadota</taxon>
        <taxon>Gammaproteobacteria</taxon>
        <taxon>Alteromonadales</taxon>
        <taxon>Alteromonadaceae</taxon>
        <taxon>Neptunicella</taxon>
    </lineage>
</organism>
<feature type="domain" description="HTH gntR-type" evidence="6">
    <location>
        <begin position="17"/>
        <end position="85"/>
    </location>
</feature>
<evidence type="ECO:0000313" key="8">
    <source>
        <dbReference type="Proteomes" id="UP000601768"/>
    </source>
</evidence>
<dbReference type="PANTHER" id="PTHR46577:SF1">
    <property type="entry name" value="HTH-TYPE TRANSCRIPTIONAL REGULATORY PROTEIN GABR"/>
    <property type="match status" value="1"/>
</dbReference>
<dbReference type="Gene3D" id="1.10.10.10">
    <property type="entry name" value="Winged helix-like DNA-binding domain superfamily/Winged helix DNA-binding domain"/>
    <property type="match status" value="1"/>
</dbReference>
<evidence type="ECO:0000256" key="4">
    <source>
        <dbReference type="ARBA" id="ARBA00023125"/>
    </source>
</evidence>
<reference evidence="7" key="2">
    <citation type="submission" date="2020-08" db="EMBL/GenBank/DDBJ databases">
        <authorList>
            <person name="Lai Q."/>
        </authorList>
    </citation>
    <scope>NUCLEOTIDE SEQUENCE</scope>
    <source>
        <strain evidence="7">S27-2</strain>
    </source>
</reference>
<keyword evidence="8" id="KW-1185">Reference proteome</keyword>
<dbReference type="GO" id="GO:0030170">
    <property type="term" value="F:pyridoxal phosphate binding"/>
    <property type="evidence" value="ECO:0007669"/>
    <property type="project" value="InterPro"/>
</dbReference>
<protein>
    <submittedName>
        <fullName evidence="7">PLP-dependent aminotransferase family protein</fullName>
    </submittedName>
</protein>
<keyword evidence="7" id="KW-0032">Aminotransferase</keyword>
<dbReference type="InterPro" id="IPR000524">
    <property type="entry name" value="Tscrpt_reg_HTH_GntR"/>
</dbReference>
<evidence type="ECO:0000256" key="3">
    <source>
        <dbReference type="ARBA" id="ARBA00023015"/>
    </source>
</evidence>
<dbReference type="GO" id="GO:0003700">
    <property type="term" value="F:DNA-binding transcription factor activity"/>
    <property type="evidence" value="ECO:0007669"/>
    <property type="project" value="InterPro"/>
</dbReference>
<dbReference type="InterPro" id="IPR015424">
    <property type="entry name" value="PyrdxlP-dep_Trfase"/>
</dbReference>
<keyword evidence="2" id="KW-0663">Pyridoxal phosphate</keyword>
<dbReference type="InterPro" id="IPR004839">
    <property type="entry name" value="Aminotransferase_I/II_large"/>
</dbReference>
<dbReference type="SMART" id="SM00345">
    <property type="entry name" value="HTH_GNTR"/>
    <property type="match status" value="1"/>
</dbReference>
<evidence type="ECO:0000259" key="6">
    <source>
        <dbReference type="PROSITE" id="PS50949"/>
    </source>
</evidence>
<dbReference type="GO" id="GO:0008483">
    <property type="term" value="F:transaminase activity"/>
    <property type="evidence" value="ECO:0007669"/>
    <property type="project" value="UniProtKB-KW"/>
</dbReference>
<dbReference type="EMBL" id="JACNEP010000005">
    <property type="protein sequence ID" value="MBC3765702.1"/>
    <property type="molecule type" value="Genomic_DNA"/>
</dbReference>
<comment type="caution">
    <text evidence="7">The sequence shown here is derived from an EMBL/GenBank/DDBJ whole genome shotgun (WGS) entry which is preliminary data.</text>
</comment>
<dbReference type="RefSeq" id="WP_186506181.1">
    <property type="nucleotide sequence ID" value="NZ_JACNEP010000005.1"/>
</dbReference>
<dbReference type="SUPFAM" id="SSF53383">
    <property type="entry name" value="PLP-dependent transferases"/>
    <property type="match status" value="1"/>
</dbReference>